<proteinExistence type="inferred from homology"/>
<reference evidence="3 4" key="1">
    <citation type="journal article" date="2016" name="Nat. Commun.">
        <title>Thousands of microbial genomes shed light on interconnected biogeochemical processes in an aquifer system.</title>
        <authorList>
            <person name="Anantharaman K."/>
            <person name="Brown C.T."/>
            <person name="Hug L.A."/>
            <person name="Sharon I."/>
            <person name="Castelle C.J."/>
            <person name="Probst A.J."/>
            <person name="Thomas B.C."/>
            <person name="Singh A."/>
            <person name="Wilkins M.J."/>
            <person name="Karaoz U."/>
            <person name="Brodie E.L."/>
            <person name="Williams K.H."/>
            <person name="Hubbard S.S."/>
            <person name="Banfield J.F."/>
        </authorList>
    </citation>
    <scope>NUCLEOTIDE SEQUENCE [LARGE SCALE GENOMIC DNA]</scope>
</reference>
<dbReference type="Gene3D" id="3.40.1440.10">
    <property type="entry name" value="GIY-YIG endonuclease"/>
    <property type="match status" value="1"/>
</dbReference>
<dbReference type="Pfam" id="PF01541">
    <property type="entry name" value="GIY-YIG"/>
    <property type="match status" value="1"/>
</dbReference>
<sequence length="94" mass="11249">MFYTYILRNYKTDRYYVGYTSDLKNRLREHLSGRVKSTKSNLHYELEWYCAFKTEKQAITFEKYLKSGSGIAFMKKRFFKSLSVALEKDKSEDG</sequence>
<comment type="similarity">
    <text evidence="1">Belongs to the UPF0213 family.</text>
</comment>
<dbReference type="AlphaFoldDB" id="A0A1F7GC55"/>
<dbReference type="PANTHER" id="PTHR34477:SF1">
    <property type="entry name" value="UPF0213 PROTEIN YHBQ"/>
    <property type="match status" value="1"/>
</dbReference>
<evidence type="ECO:0000313" key="4">
    <source>
        <dbReference type="Proteomes" id="UP000178372"/>
    </source>
</evidence>
<accession>A0A1F7GC55</accession>
<evidence type="ECO:0000313" key="3">
    <source>
        <dbReference type="EMBL" id="OGK16182.1"/>
    </source>
</evidence>
<dbReference type="CDD" id="cd10449">
    <property type="entry name" value="GIY-YIG_SLX1_like"/>
    <property type="match status" value="1"/>
</dbReference>
<dbReference type="Proteomes" id="UP000178372">
    <property type="component" value="Unassembled WGS sequence"/>
</dbReference>
<dbReference type="EMBL" id="MFZF01000020">
    <property type="protein sequence ID" value="OGK16182.1"/>
    <property type="molecule type" value="Genomic_DNA"/>
</dbReference>
<organism evidence="3 4">
    <name type="scientific">Candidatus Roizmanbacteria bacterium RIFCSPHIGHO2_01_FULL_39_12b</name>
    <dbReference type="NCBI Taxonomy" id="1802030"/>
    <lineage>
        <taxon>Bacteria</taxon>
        <taxon>Candidatus Roizmaniibacteriota</taxon>
    </lineage>
</organism>
<dbReference type="PANTHER" id="PTHR34477">
    <property type="entry name" value="UPF0213 PROTEIN YHBQ"/>
    <property type="match status" value="1"/>
</dbReference>
<evidence type="ECO:0000256" key="1">
    <source>
        <dbReference type="ARBA" id="ARBA00007435"/>
    </source>
</evidence>
<dbReference type="InterPro" id="IPR050190">
    <property type="entry name" value="UPF0213_domain"/>
</dbReference>
<comment type="caution">
    <text evidence="3">The sequence shown here is derived from an EMBL/GenBank/DDBJ whole genome shotgun (WGS) entry which is preliminary data.</text>
</comment>
<protein>
    <recommendedName>
        <fullName evidence="2">GIY-YIG domain-containing protein</fullName>
    </recommendedName>
</protein>
<name>A0A1F7GC55_9BACT</name>
<dbReference type="InterPro" id="IPR035901">
    <property type="entry name" value="GIY-YIG_endonuc_sf"/>
</dbReference>
<feature type="domain" description="GIY-YIG" evidence="2">
    <location>
        <begin position="1"/>
        <end position="80"/>
    </location>
</feature>
<dbReference type="SUPFAM" id="SSF82771">
    <property type="entry name" value="GIY-YIG endonuclease"/>
    <property type="match status" value="1"/>
</dbReference>
<dbReference type="PROSITE" id="PS50164">
    <property type="entry name" value="GIY_YIG"/>
    <property type="match status" value="1"/>
</dbReference>
<evidence type="ECO:0000259" key="2">
    <source>
        <dbReference type="PROSITE" id="PS50164"/>
    </source>
</evidence>
<gene>
    <name evidence="3" type="ORF">A2690_01950</name>
</gene>
<dbReference type="InterPro" id="IPR000305">
    <property type="entry name" value="GIY-YIG_endonuc"/>
</dbReference>